<keyword evidence="1" id="KW-1133">Transmembrane helix</keyword>
<dbReference type="Proteomes" id="UP000774699">
    <property type="component" value="Unassembled WGS sequence"/>
</dbReference>
<organism evidence="3 4">
    <name type="scientific">Candidatus Iainarchaeum sp</name>
    <dbReference type="NCBI Taxonomy" id="3101447"/>
    <lineage>
        <taxon>Archaea</taxon>
        <taxon>Candidatus Iainarchaeota</taxon>
        <taxon>Candidatus Iainarchaeia</taxon>
        <taxon>Candidatus Iainarchaeales</taxon>
        <taxon>Candidatus Iainarchaeaceae</taxon>
        <taxon>Candidatus Iainarchaeum</taxon>
    </lineage>
</organism>
<dbReference type="SUPFAM" id="SSF49265">
    <property type="entry name" value="Fibronectin type III"/>
    <property type="match status" value="1"/>
</dbReference>
<evidence type="ECO:0000313" key="4">
    <source>
        <dbReference type="Proteomes" id="UP000774699"/>
    </source>
</evidence>
<dbReference type="InterPro" id="IPR036116">
    <property type="entry name" value="FN3_sf"/>
</dbReference>
<keyword evidence="1" id="KW-0472">Membrane</keyword>
<evidence type="ECO:0000259" key="2">
    <source>
        <dbReference type="PROSITE" id="PS50853"/>
    </source>
</evidence>
<comment type="caution">
    <text evidence="3">The sequence shown here is derived from an EMBL/GenBank/DDBJ whole genome shotgun (WGS) entry which is preliminary data.</text>
</comment>
<dbReference type="Gene3D" id="2.60.40.10">
    <property type="entry name" value="Immunoglobulins"/>
    <property type="match status" value="1"/>
</dbReference>
<feature type="domain" description="Fibronectin type-III" evidence="2">
    <location>
        <begin position="285"/>
        <end position="376"/>
    </location>
</feature>
<accession>A0A8T4C6R3</accession>
<dbReference type="PROSITE" id="PS50853">
    <property type="entry name" value="FN3"/>
    <property type="match status" value="1"/>
</dbReference>
<dbReference type="InterPro" id="IPR013783">
    <property type="entry name" value="Ig-like_fold"/>
</dbReference>
<proteinExistence type="predicted"/>
<evidence type="ECO:0000313" key="3">
    <source>
        <dbReference type="EMBL" id="MBM3281864.1"/>
    </source>
</evidence>
<sequence length="376" mass="40710">MSIQDVLIGLIAILVCGSVAYFFILPSADYASQGEAKLYMDVLPTAFVKQPTIITITATSASGKMIAVASGEKKETLSCQQDPCYFSLTFTYAAPGTQTITARVDNILLEKKIEVTESVSRCLDGTTDGKCSTPPLHCEKSQLVSRCSQCGCPDQKICQNDSCVNPILAFSFISFDPPSTYYTGITRSASYTIQNTSGYEADGLFLLLISSYDATDNLLRESAQQVQLDALQPFETYAGTFDAAFPATAKFVRLKWYDQPDTYPSSTLLGESSRYSITVTTDTTPPLPPSQVAITSTGGNVTLSWNASPSNDVKTYRIYQQNFASGGFTTYSVLTEDNQSPYTFSETPESLAYVIRAVDYAGNESEPTQPVFGGAS</sequence>
<protein>
    <recommendedName>
        <fullName evidence="2">Fibronectin type-III domain-containing protein</fullName>
    </recommendedName>
</protein>
<dbReference type="InterPro" id="IPR003961">
    <property type="entry name" value="FN3_dom"/>
</dbReference>
<reference evidence="3" key="1">
    <citation type="submission" date="2019-03" db="EMBL/GenBank/DDBJ databases">
        <title>Lake Tanganyika Metagenome-Assembled Genomes (MAGs).</title>
        <authorList>
            <person name="Tran P."/>
        </authorList>
    </citation>
    <scope>NUCLEOTIDE SEQUENCE</scope>
    <source>
        <strain evidence="3">M_DeepCast_50m_m2_156</strain>
    </source>
</reference>
<gene>
    <name evidence="3" type="ORF">FJY86_00800</name>
</gene>
<evidence type="ECO:0000256" key="1">
    <source>
        <dbReference type="SAM" id="Phobius"/>
    </source>
</evidence>
<feature type="transmembrane region" description="Helical" evidence="1">
    <location>
        <begin position="6"/>
        <end position="25"/>
    </location>
</feature>
<dbReference type="AlphaFoldDB" id="A0A8T4C6R3"/>
<keyword evidence="1" id="KW-0812">Transmembrane</keyword>
<dbReference type="EMBL" id="VGJJ01000003">
    <property type="protein sequence ID" value="MBM3281864.1"/>
    <property type="molecule type" value="Genomic_DNA"/>
</dbReference>
<name>A0A8T4C6R3_9ARCH</name>